<feature type="transmembrane region" description="Helical" evidence="5">
    <location>
        <begin position="129"/>
        <end position="152"/>
    </location>
</feature>
<comment type="caution">
    <text evidence="6">The sequence shown here is derived from an EMBL/GenBank/DDBJ whole genome shotgun (WGS) entry which is preliminary data.</text>
</comment>
<evidence type="ECO:0000313" key="7">
    <source>
        <dbReference type="Proteomes" id="UP000215902"/>
    </source>
</evidence>
<feature type="transmembrane region" description="Helical" evidence="5">
    <location>
        <begin position="96"/>
        <end position="117"/>
    </location>
</feature>
<gene>
    <name evidence="6" type="ORF">BOX15_Mlig020471g1</name>
</gene>
<dbReference type="InterPro" id="IPR019184">
    <property type="entry name" value="Uncharacterised_TM-17"/>
</dbReference>
<evidence type="ECO:0008006" key="8">
    <source>
        <dbReference type="Google" id="ProtNLM"/>
    </source>
</evidence>
<keyword evidence="2 5" id="KW-0812">Transmembrane</keyword>
<sequence>MNTMNSMQQQASQAVQRLQGTWRSAMGRMTNQMFPVRKQDLEKIRLQTGRTGLEYATFLPLQIVYYFNAFFAPFWIVGFLLSIVDKYSQLNYIYQPILIALFCLYCILEFIRLYIGYFGNLSENIADLAGSWLITTIIQLPAICFFLFNYFLLVNPFEIVMHSVEFIFVLLEVIMGLYTIKVFQTVQALKFHHKMEYFNADGLDQSGESREDGYVYYNNAFEGTELRRRNAGQTTIA</sequence>
<dbReference type="Proteomes" id="UP000215902">
    <property type="component" value="Unassembled WGS sequence"/>
</dbReference>
<evidence type="ECO:0000256" key="4">
    <source>
        <dbReference type="ARBA" id="ARBA00023136"/>
    </source>
</evidence>
<dbReference type="PANTHER" id="PTHR13531">
    <property type="entry name" value="GEO07735P1-RELATED-RELATED"/>
    <property type="match status" value="1"/>
</dbReference>
<evidence type="ECO:0000313" key="6">
    <source>
        <dbReference type="EMBL" id="PAA76071.1"/>
    </source>
</evidence>
<protein>
    <recommendedName>
        <fullName evidence="8">Transmembrane protein 17</fullName>
    </recommendedName>
</protein>
<comment type="subcellular location">
    <subcellularLocation>
        <location evidence="1">Membrane</location>
        <topology evidence="1">Multi-pass membrane protein</topology>
    </subcellularLocation>
</comment>
<dbReference type="GO" id="GO:0016020">
    <property type="term" value="C:membrane"/>
    <property type="evidence" value="ECO:0007669"/>
    <property type="project" value="UniProtKB-SubCell"/>
</dbReference>
<evidence type="ECO:0000256" key="2">
    <source>
        <dbReference type="ARBA" id="ARBA00022692"/>
    </source>
</evidence>
<evidence type="ECO:0000256" key="5">
    <source>
        <dbReference type="SAM" id="Phobius"/>
    </source>
</evidence>
<keyword evidence="3 5" id="KW-1133">Transmembrane helix</keyword>
<feature type="transmembrane region" description="Helical" evidence="5">
    <location>
        <begin position="63"/>
        <end position="84"/>
    </location>
</feature>
<accession>A0A267FQM5</accession>
<dbReference type="GO" id="GO:0035869">
    <property type="term" value="C:ciliary transition zone"/>
    <property type="evidence" value="ECO:0007669"/>
    <property type="project" value="TreeGrafter"/>
</dbReference>
<dbReference type="PANTHER" id="PTHR13531:SF6">
    <property type="entry name" value="TMEM (HUMAN TRANSMEMBRANE PROTEIN) HOMOLOG"/>
    <property type="match status" value="1"/>
</dbReference>
<reference evidence="6 7" key="1">
    <citation type="submission" date="2017-06" db="EMBL/GenBank/DDBJ databases">
        <title>A platform for efficient transgenesis in Macrostomum lignano, a flatworm model organism for stem cell research.</title>
        <authorList>
            <person name="Berezikov E."/>
        </authorList>
    </citation>
    <scope>NUCLEOTIDE SEQUENCE [LARGE SCALE GENOMIC DNA]</scope>
    <source>
        <strain evidence="6">DV1</strain>
        <tissue evidence="6">Whole organism</tissue>
    </source>
</reference>
<evidence type="ECO:0000256" key="3">
    <source>
        <dbReference type="ARBA" id="ARBA00022989"/>
    </source>
</evidence>
<keyword evidence="4 5" id="KW-0472">Membrane</keyword>
<dbReference type="OrthoDB" id="311720at2759"/>
<dbReference type="AlphaFoldDB" id="A0A267FQM5"/>
<proteinExistence type="predicted"/>
<dbReference type="GO" id="GO:1905515">
    <property type="term" value="P:non-motile cilium assembly"/>
    <property type="evidence" value="ECO:0007669"/>
    <property type="project" value="TreeGrafter"/>
</dbReference>
<name>A0A267FQM5_9PLAT</name>
<evidence type="ECO:0000256" key="1">
    <source>
        <dbReference type="ARBA" id="ARBA00004141"/>
    </source>
</evidence>
<dbReference type="EMBL" id="NIVC01000844">
    <property type="protein sequence ID" value="PAA76071.1"/>
    <property type="molecule type" value="Genomic_DNA"/>
</dbReference>
<dbReference type="Pfam" id="PF09799">
    <property type="entry name" value="Transmemb_17"/>
    <property type="match status" value="1"/>
</dbReference>
<dbReference type="STRING" id="282301.A0A267FQM5"/>
<feature type="transmembrane region" description="Helical" evidence="5">
    <location>
        <begin position="159"/>
        <end position="180"/>
    </location>
</feature>
<keyword evidence="7" id="KW-1185">Reference proteome</keyword>
<organism evidence="6 7">
    <name type="scientific">Macrostomum lignano</name>
    <dbReference type="NCBI Taxonomy" id="282301"/>
    <lineage>
        <taxon>Eukaryota</taxon>
        <taxon>Metazoa</taxon>
        <taxon>Spiralia</taxon>
        <taxon>Lophotrochozoa</taxon>
        <taxon>Platyhelminthes</taxon>
        <taxon>Rhabditophora</taxon>
        <taxon>Macrostomorpha</taxon>
        <taxon>Macrostomida</taxon>
        <taxon>Macrostomidae</taxon>
        <taxon>Macrostomum</taxon>
    </lineage>
</organism>